<keyword evidence="2" id="KW-1185">Reference proteome</keyword>
<comment type="caution">
    <text evidence="1">The sequence shown here is derived from an EMBL/GenBank/DDBJ whole genome shotgun (WGS) entry which is preliminary data.</text>
</comment>
<organism evidence="1 2">
    <name type="scientific">Crenichthys baileyi</name>
    <name type="common">White River springfish</name>
    <dbReference type="NCBI Taxonomy" id="28760"/>
    <lineage>
        <taxon>Eukaryota</taxon>
        <taxon>Metazoa</taxon>
        <taxon>Chordata</taxon>
        <taxon>Craniata</taxon>
        <taxon>Vertebrata</taxon>
        <taxon>Euteleostomi</taxon>
        <taxon>Actinopterygii</taxon>
        <taxon>Neopterygii</taxon>
        <taxon>Teleostei</taxon>
        <taxon>Neoteleostei</taxon>
        <taxon>Acanthomorphata</taxon>
        <taxon>Ovalentaria</taxon>
        <taxon>Atherinomorphae</taxon>
        <taxon>Cyprinodontiformes</taxon>
        <taxon>Goodeidae</taxon>
        <taxon>Crenichthys</taxon>
    </lineage>
</organism>
<dbReference type="EMBL" id="JAHHUM010002896">
    <property type="protein sequence ID" value="KAK5600159.1"/>
    <property type="molecule type" value="Genomic_DNA"/>
</dbReference>
<evidence type="ECO:0000313" key="1">
    <source>
        <dbReference type="EMBL" id="KAK5600159.1"/>
    </source>
</evidence>
<dbReference type="AlphaFoldDB" id="A0AAV9QV57"/>
<protein>
    <submittedName>
        <fullName evidence="1">Uncharacterized protein</fullName>
    </submittedName>
</protein>
<sequence length="101" mass="11409">MAANALTAAKNNNIWIPTEDNRQKKRYMGLASPDKSLYISTIVGLKPPSLQTSFSSCFSFFSVGMLPGKIQLICRAPLFDWLVREQWARLRGRHIKALLRG</sequence>
<dbReference type="Proteomes" id="UP001311232">
    <property type="component" value="Unassembled WGS sequence"/>
</dbReference>
<proteinExistence type="predicted"/>
<gene>
    <name evidence="1" type="ORF">CRENBAI_006675</name>
</gene>
<accession>A0AAV9QV57</accession>
<name>A0AAV9QV57_9TELE</name>
<reference evidence="1 2" key="1">
    <citation type="submission" date="2021-06" db="EMBL/GenBank/DDBJ databases">
        <authorList>
            <person name="Palmer J.M."/>
        </authorList>
    </citation>
    <scope>NUCLEOTIDE SEQUENCE [LARGE SCALE GENOMIC DNA]</scope>
    <source>
        <strain evidence="1 2">MEX-2019</strain>
        <tissue evidence="1">Muscle</tissue>
    </source>
</reference>
<evidence type="ECO:0000313" key="2">
    <source>
        <dbReference type="Proteomes" id="UP001311232"/>
    </source>
</evidence>